<dbReference type="PaxDb" id="65489-OBART09G02310.1"/>
<dbReference type="InterPro" id="IPR011989">
    <property type="entry name" value="ARM-like"/>
</dbReference>
<dbReference type="GO" id="GO:0000209">
    <property type="term" value="P:protein polyubiquitination"/>
    <property type="evidence" value="ECO:0007669"/>
    <property type="project" value="TreeGrafter"/>
</dbReference>
<feature type="region of interest" description="Disordered" evidence="8">
    <location>
        <begin position="2256"/>
        <end position="2277"/>
    </location>
</feature>
<reference evidence="11" key="2">
    <citation type="submission" date="2015-03" db="UniProtKB">
        <authorList>
            <consortium name="EnsemblPlants"/>
        </authorList>
    </citation>
    <scope>IDENTIFICATION</scope>
</reference>
<organism evidence="11">
    <name type="scientific">Oryza barthii</name>
    <dbReference type="NCBI Taxonomy" id="65489"/>
    <lineage>
        <taxon>Eukaryota</taxon>
        <taxon>Viridiplantae</taxon>
        <taxon>Streptophyta</taxon>
        <taxon>Embryophyta</taxon>
        <taxon>Tracheophyta</taxon>
        <taxon>Spermatophyta</taxon>
        <taxon>Magnoliopsida</taxon>
        <taxon>Liliopsida</taxon>
        <taxon>Poales</taxon>
        <taxon>Poaceae</taxon>
        <taxon>BOP clade</taxon>
        <taxon>Oryzoideae</taxon>
        <taxon>Oryzeae</taxon>
        <taxon>Oryzinae</taxon>
        <taxon>Oryza</taxon>
    </lineage>
</organism>
<dbReference type="Pfam" id="PF06025">
    <property type="entry name" value="DUF913"/>
    <property type="match status" value="1"/>
</dbReference>
<reference evidence="11" key="1">
    <citation type="journal article" date="2009" name="Rice">
        <title>De Novo Next Generation Sequencing of Plant Genomes.</title>
        <authorList>
            <person name="Rounsley S."/>
            <person name="Marri P.R."/>
            <person name="Yu Y."/>
            <person name="He R."/>
            <person name="Sisneros N."/>
            <person name="Goicoechea J.L."/>
            <person name="Lee S.J."/>
            <person name="Angelova A."/>
            <person name="Kudrna D."/>
            <person name="Luo M."/>
            <person name="Affourtit J."/>
            <person name="Desany B."/>
            <person name="Knight J."/>
            <person name="Niazi F."/>
            <person name="Egholm M."/>
            <person name="Wing R.A."/>
        </authorList>
    </citation>
    <scope>NUCLEOTIDE SEQUENCE [LARGE SCALE GENOMIC DNA]</scope>
    <source>
        <strain evidence="11">cv. IRGC 105608</strain>
    </source>
</reference>
<dbReference type="SUPFAM" id="SSF46934">
    <property type="entry name" value="UBA-like"/>
    <property type="match status" value="1"/>
</dbReference>
<feature type="region of interest" description="Disordered" evidence="8">
    <location>
        <begin position="2409"/>
        <end position="2456"/>
    </location>
</feature>
<evidence type="ECO:0000256" key="5">
    <source>
        <dbReference type="ARBA" id="ARBA00022786"/>
    </source>
</evidence>
<dbReference type="Gene3D" id="1.25.10.10">
    <property type="entry name" value="Leucine-rich Repeat Variant"/>
    <property type="match status" value="1"/>
</dbReference>
<dbReference type="Pfam" id="PF06012">
    <property type="entry name" value="DUF908"/>
    <property type="match status" value="2"/>
</dbReference>
<keyword evidence="4" id="KW-0808">Transferase</keyword>
<dbReference type="FunFam" id="3.90.1750.10:FF:000003">
    <property type="entry name" value="E3 ubiquitin-protein ligase UPL1"/>
    <property type="match status" value="1"/>
</dbReference>
<dbReference type="FunFam" id="3.30.2410.10:FF:000010">
    <property type="entry name" value="E3 ubiquitin-protein ligase UPL1"/>
    <property type="match status" value="1"/>
</dbReference>
<dbReference type="PANTHER" id="PTHR11254">
    <property type="entry name" value="HECT DOMAIN UBIQUITIN-PROTEIN LIGASE"/>
    <property type="match status" value="1"/>
</dbReference>
<dbReference type="Pfam" id="PF14377">
    <property type="entry name" value="UBM"/>
    <property type="match status" value="3"/>
</dbReference>
<dbReference type="STRING" id="65489.A0A0D3H466"/>
<feature type="region of interest" description="Disordered" evidence="8">
    <location>
        <begin position="464"/>
        <end position="488"/>
    </location>
</feature>
<evidence type="ECO:0000256" key="3">
    <source>
        <dbReference type="ARBA" id="ARBA00012485"/>
    </source>
</evidence>
<proteinExistence type="inferred from homology"/>
<dbReference type="PROSITE" id="PS50237">
    <property type="entry name" value="HECT"/>
    <property type="match status" value="1"/>
</dbReference>
<evidence type="ECO:0000313" key="12">
    <source>
        <dbReference type="Proteomes" id="UP000026960"/>
    </source>
</evidence>
<dbReference type="PROSITE" id="PS50030">
    <property type="entry name" value="UBA"/>
    <property type="match status" value="1"/>
</dbReference>
<dbReference type="eggNOG" id="KOG0939">
    <property type="taxonomic scope" value="Eukaryota"/>
</dbReference>
<dbReference type="GO" id="GO:0006511">
    <property type="term" value="P:ubiquitin-dependent protein catabolic process"/>
    <property type="evidence" value="ECO:0007669"/>
    <property type="project" value="TreeGrafter"/>
</dbReference>
<accession>A0A0D3H466</accession>
<evidence type="ECO:0000256" key="2">
    <source>
        <dbReference type="ARBA" id="ARBA00004906"/>
    </source>
</evidence>
<dbReference type="HOGENOM" id="CLU_000215_1_0_1"/>
<dbReference type="PANTHER" id="PTHR11254:SF67">
    <property type="entry name" value="E3 UBIQUITIN-PROTEIN LIGASE HUWE1"/>
    <property type="match status" value="1"/>
</dbReference>
<keyword evidence="12" id="KW-1185">Reference proteome</keyword>
<feature type="compositionally biased region" description="Basic and acidic residues" evidence="8">
    <location>
        <begin position="464"/>
        <end position="481"/>
    </location>
</feature>
<dbReference type="Gene3D" id="3.30.2410.10">
    <property type="entry name" value="Hect, E3 ligase catalytic domain"/>
    <property type="match status" value="1"/>
</dbReference>
<feature type="region of interest" description="Disordered" evidence="8">
    <location>
        <begin position="992"/>
        <end position="1012"/>
    </location>
</feature>
<feature type="compositionally biased region" description="Acidic residues" evidence="8">
    <location>
        <begin position="2131"/>
        <end position="2158"/>
    </location>
</feature>
<comment type="catalytic activity">
    <reaction evidence="1">
        <text>S-ubiquitinyl-[E2 ubiquitin-conjugating enzyme]-L-cysteine + [acceptor protein]-L-lysine = [E2 ubiquitin-conjugating enzyme]-L-cysteine + N(6)-ubiquitinyl-[acceptor protein]-L-lysine.</text>
        <dbReference type="EC" id="2.3.2.26"/>
    </reaction>
</comment>
<dbReference type="GO" id="GO:0005737">
    <property type="term" value="C:cytoplasm"/>
    <property type="evidence" value="ECO:0007669"/>
    <property type="project" value="TreeGrafter"/>
</dbReference>
<keyword evidence="5 7" id="KW-0833">Ubl conjugation pathway</keyword>
<dbReference type="InterPro" id="IPR016024">
    <property type="entry name" value="ARM-type_fold"/>
</dbReference>
<evidence type="ECO:0000256" key="8">
    <source>
        <dbReference type="SAM" id="MobiDB-lite"/>
    </source>
</evidence>
<evidence type="ECO:0000256" key="4">
    <source>
        <dbReference type="ARBA" id="ARBA00022679"/>
    </source>
</evidence>
<dbReference type="FunFam" id="3.30.2160.10:FF:000001">
    <property type="entry name" value="E3 ubiquitin-protein ligase NEDD4-like"/>
    <property type="match status" value="1"/>
</dbReference>
<dbReference type="EnsemblPlants" id="OBART09G02310.1">
    <property type="protein sequence ID" value="OBART09G02310.1"/>
    <property type="gene ID" value="OBART09G02310"/>
</dbReference>
<dbReference type="FunFam" id="1.10.8.10:FF:000067">
    <property type="entry name" value="E3 ubiquitin-protein ligase UPL1"/>
    <property type="match status" value="1"/>
</dbReference>
<dbReference type="InterPro" id="IPR010314">
    <property type="entry name" value="E3_Ub_ligase_DUF913"/>
</dbReference>
<dbReference type="EC" id="2.3.2.26" evidence="3"/>
<comment type="pathway">
    <text evidence="2">Protein modification; protein ubiquitination.</text>
</comment>
<feature type="compositionally biased region" description="Acidic residues" evidence="8">
    <location>
        <begin position="2417"/>
        <end position="2432"/>
    </location>
</feature>
<dbReference type="InterPro" id="IPR010309">
    <property type="entry name" value="E3_Ub_ligase_DUF908"/>
</dbReference>
<dbReference type="Gene3D" id="1.10.8.10">
    <property type="entry name" value="DNA helicase RuvA subunit, C-terminal domain"/>
    <property type="match status" value="1"/>
</dbReference>
<dbReference type="InterPro" id="IPR015940">
    <property type="entry name" value="UBA"/>
</dbReference>
<dbReference type="InterPro" id="IPR000569">
    <property type="entry name" value="HECT_dom"/>
</dbReference>
<dbReference type="SUPFAM" id="SSF56204">
    <property type="entry name" value="Hect, E3 ligase catalytic domain"/>
    <property type="match status" value="1"/>
</dbReference>
<protein>
    <recommendedName>
        <fullName evidence="3">HECT-type E3 ubiquitin transferase</fullName>
        <ecNumber evidence="3">2.3.2.26</ecNumber>
    </recommendedName>
</protein>
<dbReference type="InterPro" id="IPR050409">
    <property type="entry name" value="E3_ubiq-protein_ligase"/>
</dbReference>
<dbReference type="PROSITE" id="PS50330">
    <property type="entry name" value="UIM"/>
    <property type="match status" value="1"/>
</dbReference>
<comment type="similarity">
    <text evidence="6">Belongs to the UPL family. TOM1/PTR1 subfamily.</text>
</comment>
<sequence length="3735" mass="410707">MKLKRRRAVEVPPNIKSFIDCVTATPLENVESPLKDFVWEFGKGDFHHWLDLFNHFDSFFERYIKPRKDLQLEDDFLEVDPPFPREAVVQILRVSRLILENCTNRHFYSLFEQHLSSLLASTDADIVEGSLETLRAFVNKSVGKSSIRSASLTSKLFAFSQGWGGKEGGLGLIACSLPSGCDPIATEIGSTLHFEFYRGADKSDKSQSIDNCHRLEIIHLPSIISCKENDLEILEKLVKDYSVPPSLRFSLLTRLRFARAFDSLAYRRQYTCIRLSAFIVLLQASHDSESLALFLNNEPEFIDELLSLLSYEDEIPEKIRRLGILSLVALCQDRSHQPTVLSSVTSGGHRGILPSLMQKAVDSIINGSTKWSTEFAEELLSLVSMLVSSTPGSLALQEAGFIPTILPLLKDTDTHHLHLVSTAVHVIEGFLDYHNPSSALFRDLGGLDDTIARLKIEVSQVDIGSKKSEEPQSMSKGKEVESSLPPPDMQTVHSEALISYNRRNLMKALLRTISLATYVPGSSARVDGSEENVLPPCLCTIFRRAKEFGGGVFSLAATVMSDLIHKDPTCFTVLDAAGLPQAFIDAIMGGILYNSDAITCIPQCLDALCLNSSGLQLVKDHNALRCFVKIFTSRSYLKALGGDTAGALSLGLDELLRHQSSLRSSGVDMLIEILNTISKVGCGGESSSCTESGNSSTPLPMETDVQGGTSRSEVGTSEVGSSEKMVDASLDATSSSIESYLPECICNVGRLIETILQNSDTCRLFSEKKGIEAVLQLFKLPLMPVSVSVGQSISVAFKNFSSQHSVSLARAVCSFCRDHLKLTNELLGSVSGTKLVNSDHVKQSPLLKALSSLEGLLSLCNFLLKGNAFMVSELAFADAEILRELGKVYIEVTWQISLLSDSKVEKQDMEQDDVPGDASVSNLSERDSDDDTNAASVTRHMNPVSVRTSSVSPWNMEQDIISAVRSAASIHRHGRHTLSRIRGRLSGAMDAAHTDIDSPFSPGESSQSHDTIKKSPDVVVSELLTKLGHTMRSFLSTLVKGLPARRRADSSLTPASRSLVIALAQLFLTALGYSGHSTAGFEMSLSVKCRYLGKVVEDMAALTFDSRRRSCNSAIVNSFYVNGTFKELLTTFEATSQLLWTLPFSVPTTGSDQASSISEKVSHNSWLLDTLQSYCKLLEYYVNSSFLLSPSHNQLLVQPMVTELSINLFPVPSEPESFVRILQSQVLEAVLPVWNHIMFPECSPSLITSLISIVSHICSGVGALKQSRAGVGAANQRLTSPPLDESSIATIVEMGFSRARAEEALRSVRTNSVEMATDWLFSHPEEFVQEDVQLAQALALSLGNTTEASKEDGCNKNGPSVVEDKGVILLPLDDILAVSTKLFSSGDDMAFPLTDLLVTLCNQNKGDDRQRVILYLFEQLKRFPSDSSVDAGALYSFARLLALLLSEDSSIREIGAENGVVPHVLNLLENLKSRTEKTDQTWNSISALLLILDNMIQYAPALDIEMPEGTSKVSSDASNADCKVNPSLFAEKKTETDYSATYPNVHVFEKVMGRSIGYLTDQESQKILLLCCEFIKQHVPAIVMQAVLQLSARLTKTHTLAAQFSENGSLASLLNLPKTCIFPGYETLASAIVRHLIEDPQTLQSAMELEIRQSLSTRGSHASRSFLTNMSPLISRDPVIFMRAVTSVCQLDCSGGRTNVVLLKEKEKDKEKQKVSTTESGALGNEPVRVTADTKTIDTVNRCSRNQKKVPTSLSQVIDQLLVIIMSYSSPKKEQRSDGYFMLSPMDVDEPNTKGKSKVNDEQNLDGSEKSALMSKLAFVLKLMSEILLMYVHAVGIILKRDTELSQLQGGDQVAGHSGLLYHVFNLLSSDRSADVSDNWMGKLSERASWFLVALCCRSTEGRRRVISEIMKAFNYFIDSASSTSRGSLIPDKKVLAFSELINSILSRNSQNNLPVLGCSPDIAKSMIDGGMVQSLSGLLKVIDLDHPDAPKVVNLILKALDSLTRTANASDQIQKSDRYAKNKLTGSHEQTNVANENVIHEQGTSNGHGTIDTVQSTRQQVQELSHDDGNNNAGQDQPVEQMRLDLVENTAGNSSTGGVEFMREEATEGNLMTTTTDAGLDFSARHQADDEMVEEEDDLGEDGEDEDEDEDEEEIAEEGAGLMSIADTDIEDQENTAIGDDYNDDMMDEEDDDFLENRVIEVRWRETLTGMNRHLRVSRGRGDASGFIDISAEAFRGVGTDDMFNLHRPFGLERRRQSGSRSFTDRSRSDGNAFQHPLLSRPVQSRDGIGSVWSSSGTPSRDLHTFSFGTSDIPFYMLDAGLPPETSAPVFGERVVSTAPPPLIDFSLGMESLRIRRGLGDNLWTDDGQPQAGNHAAAVAQALEHHFITELNVSTLLNNAIPYTGNRVLDMQPDQTGDDVDDDLPSQDDDISEHVTTDSPALPTSSPQQFGTTNQANGNVCPMNDLICQQSADVADVRTEEEMHQIADDMNVIPQSNEDTADRQHVAHPDRDSLSGNLQSYDHVMQDEVEIPQRGQIGNDIRDPSDLESSCHALLTSTSAAPELSDAHVDSTTMNTDVDMNSIDISENLVENSAPGLYGNVVSVRLDEGAPQETMQPDQLNANNEASSTNEIDPTFLEALPEDLRAEVLASQQNRAAPTASYTPPAAEEIDPEFLAALPPEIQAEVLAQQRAQRIAHSQPIGQPVDMDNASIIATFPPDLREEVLLTSSEAVLSALPSALLAEAQMLRDRELSRYRARGSLFGGSYRLGARRLPTDNQTAVMDRGVGVTVGRRVISTVSAGAKGKDVEGTPLLDSSALKALIRLLQLAPPLSKGLLQRLMFNLCAHSVTRATLIGHLLNIIKPEAEGLNGWDCMTTYRLHGCQWNIVYAQPQSANGLPPLVTRRLLEVLTYLASNHPSVAGLLVYFDPSTSSNCMILKHGKELSQEGLQSDMMKTSSEGYTPILLFLKLLNKPLFLRSRVYLEQVMCLLEVVVSNAASKVDYPPHSGQMVSTSVDENRAPIETHGEPSTMEQVPIQENSQNKDVVVPASGPQQSINVHDILTQLPDSELHNLCNILALEGLPDKVYTLAAEVVKKLASVAVSHRKFFSMELASAAQSLSSSAVEELVTLKNTQMLGLNSCSMAGAAILRVLQVLSTLTSDMSGNSQDQAVGQEEQSILWDLNISLEPLWQELSDCISTTEAKLVHNSSFNPQVPLMDAIEVGASSSTSPPLPPGTQRLLPFIESFFVLCEKLQTSQAVVPSDSNVTATEVKELAGSSSSPSLKTGGVCNITFVRVAEKHRRLLNVFIRQNPSLLEKSLSMMLKVPRLIDFDNKRAYFRSRIRQQHDQHLSAPLRISVRRAYVLEDSYNQLRLRRSQDLKGRLTVQFQGEEGIDAGGLTREWYQLLSRVIFDKGALLFTTVGNNATFQPNPNSVYQTEHLSYFKFVGRVVAKALFDGQLLDVHFTRSFYKHILGVKVTYHDIEAVDPDYYKNLKWMLENDVSDIPDLTFSMDPDEEKHILYEKNEVTDYELKPGGRNIRVTEETKHEYVDLVAEHILTTAIRPQINAFLEGFTELVPRELISLFHDKELELLISGLPEIDFDDLKANAEYIGYSPASPVILWFWEVVNGFSKEDMARFLQFVTGTSKVPLEGFKALQGISGPQRFQIHKAYGAPERLPSAHTCFNQLDLPEYSSKEQLEERLLLAIHEASEDFGGKIESMVTRCYTLHKPGEKNA</sequence>
<feature type="compositionally biased region" description="Low complexity" evidence="8">
    <location>
        <begin position="685"/>
        <end position="697"/>
    </location>
</feature>
<dbReference type="InterPro" id="IPR035983">
    <property type="entry name" value="Hect_E3_ubiquitin_ligase"/>
</dbReference>
<feature type="domain" description="HECT" evidence="10">
    <location>
        <begin position="3375"/>
        <end position="3716"/>
    </location>
</feature>
<dbReference type="SMART" id="SM00165">
    <property type="entry name" value="UBA"/>
    <property type="match status" value="1"/>
</dbReference>
<dbReference type="CDD" id="cd00078">
    <property type="entry name" value="HECTc"/>
    <property type="match status" value="1"/>
</dbReference>
<evidence type="ECO:0000256" key="1">
    <source>
        <dbReference type="ARBA" id="ARBA00000885"/>
    </source>
</evidence>
<dbReference type="Gene3D" id="3.30.2160.10">
    <property type="entry name" value="Hect, E3 ligase catalytic domain"/>
    <property type="match status" value="1"/>
</dbReference>
<dbReference type="Gramene" id="OBART09G02310.1">
    <property type="protein sequence ID" value="OBART09G02310.1"/>
    <property type="gene ID" value="OBART09G02310"/>
</dbReference>
<feature type="region of interest" description="Disordered" evidence="8">
    <location>
        <begin position="905"/>
        <end position="942"/>
    </location>
</feature>
<dbReference type="Pfam" id="PF00632">
    <property type="entry name" value="HECT"/>
    <property type="match status" value="1"/>
</dbReference>
<dbReference type="Proteomes" id="UP000026960">
    <property type="component" value="Chromosome 9"/>
</dbReference>
<dbReference type="FunFam" id="3.90.1750.10:FF:000026">
    <property type="entry name" value="E3 ubiquitin-protein ligase HACE1"/>
    <property type="match status" value="1"/>
</dbReference>
<feature type="active site" description="Glycyl thioester intermediate" evidence="7">
    <location>
        <position position="3683"/>
    </location>
</feature>
<dbReference type="UniPathway" id="UPA00143"/>
<dbReference type="GO" id="GO:0061630">
    <property type="term" value="F:ubiquitin protein ligase activity"/>
    <property type="evidence" value="ECO:0007669"/>
    <property type="project" value="UniProtKB-EC"/>
</dbReference>
<dbReference type="InterPro" id="IPR025527">
    <property type="entry name" value="HUWE1/Rev1_UBM"/>
</dbReference>
<dbReference type="SUPFAM" id="SSF48371">
    <property type="entry name" value="ARM repeat"/>
    <property type="match status" value="1"/>
</dbReference>
<dbReference type="Gene3D" id="3.90.1750.10">
    <property type="entry name" value="Hect, E3 ligase catalytic domains"/>
    <property type="match status" value="1"/>
</dbReference>
<evidence type="ECO:0000313" key="11">
    <source>
        <dbReference type="EnsemblPlants" id="OBART09G02310.1"/>
    </source>
</evidence>
<evidence type="ECO:0000256" key="7">
    <source>
        <dbReference type="PROSITE-ProRule" id="PRU00104"/>
    </source>
</evidence>
<dbReference type="SMART" id="SM00119">
    <property type="entry name" value="HECTc"/>
    <property type="match status" value="1"/>
</dbReference>
<dbReference type="Gene3D" id="6.10.250.1630">
    <property type="match status" value="1"/>
</dbReference>
<evidence type="ECO:0000256" key="6">
    <source>
        <dbReference type="ARBA" id="ARBA00034494"/>
    </source>
</evidence>
<evidence type="ECO:0000259" key="10">
    <source>
        <dbReference type="PROSITE" id="PS50237"/>
    </source>
</evidence>
<feature type="domain" description="UBA" evidence="9">
    <location>
        <begin position="1282"/>
        <end position="1323"/>
    </location>
</feature>
<feature type="compositionally biased region" description="Polar residues" evidence="8">
    <location>
        <begin position="2438"/>
        <end position="2456"/>
    </location>
</feature>
<feature type="region of interest" description="Disordered" evidence="8">
    <location>
        <begin position="2130"/>
        <end position="2161"/>
    </location>
</feature>
<dbReference type="Pfam" id="PF22562">
    <property type="entry name" value="UBA_7"/>
    <property type="match status" value="1"/>
</dbReference>
<evidence type="ECO:0000259" key="9">
    <source>
        <dbReference type="PROSITE" id="PS50030"/>
    </source>
</evidence>
<dbReference type="InterPro" id="IPR003903">
    <property type="entry name" value="UIM_dom"/>
</dbReference>
<name>A0A0D3H466_9ORYZ</name>
<dbReference type="CDD" id="cd14327">
    <property type="entry name" value="UBA_atUPL1_2_like"/>
    <property type="match status" value="1"/>
</dbReference>
<dbReference type="InterPro" id="IPR009060">
    <property type="entry name" value="UBA-like_sf"/>
</dbReference>
<feature type="compositionally biased region" description="Low complexity" evidence="8">
    <location>
        <begin position="710"/>
        <end position="720"/>
    </location>
</feature>
<feature type="region of interest" description="Disordered" evidence="8">
    <location>
        <begin position="683"/>
        <end position="720"/>
    </location>
</feature>